<keyword evidence="2" id="KW-1185">Reference proteome</keyword>
<dbReference type="VEuPathDB" id="FungiDB:BO71DRAFT_426333"/>
<evidence type="ECO:0000313" key="2">
    <source>
        <dbReference type="Proteomes" id="UP000247810"/>
    </source>
</evidence>
<organism evidence="1 2">
    <name type="scientific">Aspergillus ellipticus CBS 707.79</name>
    <dbReference type="NCBI Taxonomy" id="1448320"/>
    <lineage>
        <taxon>Eukaryota</taxon>
        <taxon>Fungi</taxon>
        <taxon>Dikarya</taxon>
        <taxon>Ascomycota</taxon>
        <taxon>Pezizomycotina</taxon>
        <taxon>Eurotiomycetes</taxon>
        <taxon>Eurotiomycetidae</taxon>
        <taxon>Eurotiales</taxon>
        <taxon>Aspergillaceae</taxon>
        <taxon>Aspergillus</taxon>
        <taxon>Aspergillus subgen. Circumdati</taxon>
    </lineage>
</organism>
<sequence length="259" mass="28535">MQANDRLYLRAVRISVQDHWDGYALPIPHTSDNIGRGGKEEIGKIMYVWSEKHCETMVQKPRISLTPYAGGYLSDFPLGRNDFKLEEDDPSRLSFLISLSGPLTRVPLDDACSLLQPRLLPKTLCTAESFDSSFSVLTPDMRSRGWDQHMRAGDTGPVESRCDILPGPSMTMYPSMPVQLSTDCTEVAGRQASSGCNVLGAAPEWDCHGGFIVTLFSRTSLAQPCRRGTVGARFDWSSIQLGFVVLRIAQGVSRHALAP</sequence>
<proteinExistence type="predicted"/>
<dbReference type="Proteomes" id="UP000247810">
    <property type="component" value="Unassembled WGS sequence"/>
</dbReference>
<evidence type="ECO:0000313" key="1">
    <source>
        <dbReference type="EMBL" id="PYH98183.1"/>
    </source>
</evidence>
<dbReference type="AlphaFoldDB" id="A0A319E345"/>
<name>A0A319E345_9EURO</name>
<accession>A0A319E345</accession>
<gene>
    <name evidence="1" type="ORF">BO71DRAFT_426333</name>
</gene>
<protein>
    <submittedName>
        <fullName evidence="1">Uncharacterized protein</fullName>
    </submittedName>
</protein>
<dbReference type="EMBL" id="KZ825814">
    <property type="protein sequence ID" value="PYH98183.1"/>
    <property type="molecule type" value="Genomic_DNA"/>
</dbReference>
<reference evidence="1 2" key="1">
    <citation type="submission" date="2018-02" db="EMBL/GenBank/DDBJ databases">
        <title>The genomes of Aspergillus section Nigri reveals drivers in fungal speciation.</title>
        <authorList>
            <consortium name="DOE Joint Genome Institute"/>
            <person name="Vesth T.C."/>
            <person name="Nybo J."/>
            <person name="Theobald S."/>
            <person name="Brandl J."/>
            <person name="Frisvad J.C."/>
            <person name="Nielsen K.F."/>
            <person name="Lyhne E.K."/>
            <person name="Kogle M.E."/>
            <person name="Kuo A."/>
            <person name="Riley R."/>
            <person name="Clum A."/>
            <person name="Nolan M."/>
            <person name="Lipzen A."/>
            <person name="Salamov A."/>
            <person name="Henrissat B."/>
            <person name="Wiebenga A."/>
            <person name="De vries R.P."/>
            <person name="Grigoriev I.V."/>
            <person name="Mortensen U.H."/>
            <person name="Andersen M.R."/>
            <person name="Baker S.E."/>
        </authorList>
    </citation>
    <scope>NUCLEOTIDE SEQUENCE [LARGE SCALE GENOMIC DNA]</scope>
    <source>
        <strain evidence="1 2">CBS 707.79</strain>
    </source>
</reference>